<accession>A0ABU9G6L6</accession>
<proteinExistence type="predicted"/>
<protein>
    <recommendedName>
        <fullName evidence="3">Transposase</fullName>
    </recommendedName>
</protein>
<feature type="non-terminal residue" evidence="1">
    <location>
        <position position="61"/>
    </location>
</feature>
<dbReference type="RefSeq" id="WP_341567682.1">
    <property type="nucleotide sequence ID" value="NZ_JBAKAR010000012.1"/>
</dbReference>
<dbReference type="Proteomes" id="UP001379949">
    <property type="component" value="Unassembled WGS sequence"/>
</dbReference>
<organism evidence="1 2">
    <name type="scientific">Marinomonas arenicola</name>
    <dbReference type="NCBI Taxonomy" id="569601"/>
    <lineage>
        <taxon>Bacteria</taxon>
        <taxon>Pseudomonadati</taxon>
        <taxon>Pseudomonadota</taxon>
        <taxon>Gammaproteobacteria</taxon>
        <taxon>Oceanospirillales</taxon>
        <taxon>Oceanospirillaceae</taxon>
        <taxon>Marinomonas</taxon>
    </lineage>
</organism>
<sequence length="61" mass="7232">MTHKHTGQIKQDHNKRSKQSLTLFVNNKAVWLFLTIETPQPEADKRQSNRQLYLHEQLSAF</sequence>
<evidence type="ECO:0000313" key="2">
    <source>
        <dbReference type="Proteomes" id="UP001379949"/>
    </source>
</evidence>
<name>A0ABU9G6L6_9GAMM</name>
<keyword evidence="2" id="KW-1185">Reference proteome</keyword>
<evidence type="ECO:0008006" key="3">
    <source>
        <dbReference type="Google" id="ProtNLM"/>
    </source>
</evidence>
<evidence type="ECO:0000313" key="1">
    <source>
        <dbReference type="EMBL" id="MEL0614139.1"/>
    </source>
</evidence>
<reference evidence="1 2" key="1">
    <citation type="submission" date="2024-02" db="EMBL/GenBank/DDBJ databases">
        <title>Bacteria isolated from the canopy kelp, Nereocystis luetkeana.</title>
        <authorList>
            <person name="Pfister C.A."/>
            <person name="Younker I.T."/>
            <person name="Light S.H."/>
        </authorList>
    </citation>
    <scope>NUCLEOTIDE SEQUENCE [LARGE SCALE GENOMIC DNA]</scope>
    <source>
        <strain evidence="1 2">TI.4.07</strain>
    </source>
</reference>
<dbReference type="EMBL" id="JBAKAR010000012">
    <property type="protein sequence ID" value="MEL0614139.1"/>
    <property type="molecule type" value="Genomic_DNA"/>
</dbReference>
<comment type="caution">
    <text evidence="1">The sequence shown here is derived from an EMBL/GenBank/DDBJ whole genome shotgun (WGS) entry which is preliminary data.</text>
</comment>
<gene>
    <name evidence="1" type="ORF">V6242_13370</name>
</gene>